<dbReference type="SUPFAM" id="SSF53067">
    <property type="entry name" value="Actin-like ATPase domain"/>
    <property type="match status" value="1"/>
</dbReference>
<dbReference type="AlphaFoldDB" id="A0A165M874"/>
<organism evidence="2 3">
    <name type="scientific">Pelodictyon luteolum</name>
    <dbReference type="NCBI Taxonomy" id="1100"/>
    <lineage>
        <taxon>Bacteria</taxon>
        <taxon>Pseudomonadati</taxon>
        <taxon>Chlorobiota</taxon>
        <taxon>Chlorobiia</taxon>
        <taxon>Chlorobiales</taxon>
        <taxon>Chlorobiaceae</taxon>
        <taxon>Chlorobium/Pelodictyon group</taxon>
        <taxon>Pelodictyon</taxon>
    </lineage>
</organism>
<dbReference type="InterPro" id="IPR000600">
    <property type="entry name" value="ROK"/>
</dbReference>
<dbReference type="RefSeq" id="WP_303680867.1">
    <property type="nucleotide sequence ID" value="NZ_LVWG01000016.1"/>
</dbReference>
<dbReference type="InterPro" id="IPR043129">
    <property type="entry name" value="ATPase_NBD"/>
</dbReference>
<keyword evidence="2" id="KW-0418">Kinase</keyword>
<proteinExistence type="inferred from homology"/>
<dbReference type="Pfam" id="PF00480">
    <property type="entry name" value="ROK"/>
    <property type="match status" value="1"/>
</dbReference>
<dbReference type="EMBL" id="LVWG01000016">
    <property type="protein sequence ID" value="KZK74926.1"/>
    <property type="molecule type" value="Genomic_DNA"/>
</dbReference>
<dbReference type="PANTHER" id="PTHR18964">
    <property type="entry name" value="ROK (REPRESSOR, ORF, KINASE) FAMILY"/>
    <property type="match status" value="1"/>
</dbReference>
<evidence type="ECO:0000256" key="1">
    <source>
        <dbReference type="ARBA" id="ARBA00006479"/>
    </source>
</evidence>
<keyword evidence="2" id="KW-0808">Transferase</keyword>
<dbReference type="Proteomes" id="UP000076481">
    <property type="component" value="Unassembled WGS sequence"/>
</dbReference>
<dbReference type="InterPro" id="IPR049874">
    <property type="entry name" value="ROK_cs"/>
</dbReference>
<reference evidence="2 3" key="1">
    <citation type="submission" date="2016-03" db="EMBL/GenBank/DDBJ databases">
        <title>Speciation and ecological success in dimly lit waters: horizontal gene transfer in a green sulfur bacteria bloom unveiled by metagenomic assembly.</title>
        <authorList>
            <person name="Llorens-Mares T."/>
            <person name="Liu Z."/>
            <person name="Allen L.Z."/>
            <person name="Rusch D.B."/>
            <person name="Craig M.T."/>
            <person name="Dupont C.L."/>
            <person name="Bryant D.A."/>
            <person name="Casamayor E.O."/>
        </authorList>
    </citation>
    <scope>NUCLEOTIDE SEQUENCE [LARGE SCALE GENOMIC DNA]</scope>
    <source>
        <strain evidence="2">CIII</strain>
    </source>
</reference>
<evidence type="ECO:0000313" key="2">
    <source>
        <dbReference type="EMBL" id="KZK74926.1"/>
    </source>
</evidence>
<comment type="caution">
    <text evidence="2">The sequence shown here is derived from an EMBL/GenBank/DDBJ whole genome shotgun (WGS) entry which is preliminary data.</text>
</comment>
<dbReference type="Gene3D" id="3.30.420.40">
    <property type="match status" value="2"/>
</dbReference>
<protein>
    <submittedName>
        <fullName evidence="2">Sugar kinase</fullName>
    </submittedName>
</protein>
<dbReference type="PANTHER" id="PTHR18964:SF149">
    <property type="entry name" value="BIFUNCTIONAL UDP-N-ACETYLGLUCOSAMINE 2-EPIMERASE_N-ACETYLMANNOSAMINE KINASE"/>
    <property type="match status" value="1"/>
</dbReference>
<comment type="similarity">
    <text evidence="1">Belongs to the ROK (NagC/XylR) family.</text>
</comment>
<gene>
    <name evidence="2" type="ORF">A3K90_00120</name>
</gene>
<dbReference type="GO" id="GO:0016301">
    <property type="term" value="F:kinase activity"/>
    <property type="evidence" value="ECO:0007669"/>
    <property type="project" value="UniProtKB-KW"/>
</dbReference>
<dbReference type="PROSITE" id="PS01125">
    <property type="entry name" value="ROK"/>
    <property type="match status" value="1"/>
</dbReference>
<accession>A0A165M874</accession>
<evidence type="ECO:0000313" key="3">
    <source>
        <dbReference type="Proteomes" id="UP000076481"/>
    </source>
</evidence>
<sequence length="311" mass="33172">MGQPEQYWGIDLGGTKIEATVIGSGTKELLRMRIQTEADRGYEHILQRVRELVEGISARFGLPFPDLVGIGTPGRYDERSGTMKNSNTVSLNGRDLPADLSEVLGCRVAIENDANCFALAESLHGAAAPFMKSSSSTVFGIILGTGTGGGIVTGGMARKGAHGIAGEWGHNVLIPDGESCYCGRRGCVETVISGPALERWYFERSGVKLPLEAIASRTSTDEAAKQTIRRLLEQFGRALGPVLNILDPDACVIGGGVGNIDALYSEEALLEIERHLFSGRLEIPILRPRLGDSAGVIGAALRAKADRNIQQ</sequence>
<name>A0A165M874_PELLU</name>